<accession>A0A8H3FAH3</accession>
<sequence>MAAKVDDSTSATNSGIITDTETGQRHIPSSVRADGSKRKEIKIRPGYRPPEDVEVYKNRTAHAFKTRGIGGIPGAEGLEDDNGGGNEKGKTSKNAKKREARKRGQPEKIIGEDEEGDILPTDQAVVNNAADNEVESTLSKEEQESIEREKKARKLKKKLREAKELQQKKEKGEKLLHEQLEKVIKINELVRDLDKLGFDANGEPKTEANDG</sequence>
<proteinExistence type="predicted"/>
<dbReference type="GO" id="GO:1903259">
    <property type="term" value="P:exon-exon junction complex disassembly"/>
    <property type="evidence" value="ECO:0007669"/>
    <property type="project" value="InterPro"/>
</dbReference>
<organism evidence="3 4">
    <name type="scientific">Gomphillus americanus</name>
    <dbReference type="NCBI Taxonomy" id="1940652"/>
    <lineage>
        <taxon>Eukaryota</taxon>
        <taxon>Fungi</taxon>
        <taxon>Dikarya</taxon>
        <taxon>Ascomycota</taxon>
        <taxon>Pezizomycotina</taxon>
        <taxon>Lecanoromycetes</taxon>
        <taxon>OSLEUM clade</taxon>
        <taxon>Ostropomycetidae</taxon>
        <taxon>Ostropales</taxon>
        <taxon>Graphidaceae</taxon>
        <taxon>Gomphilloideae</taxon>
        <taxon>Gomphillus</taxon>
    </lineage>
</organism>
<dbReference type="GO" id="GO:0003723">
    <property type="term" value="F:RNA binding"/>
    <property type="evidence" value="ECO:0007669"/>
    <property type="project" value="TreeGrafter"/>
</dbReference>
<dbReference type="GO" id="GO:0005737">
    <property type="term" value="C:cytoplasm"/>
    <property type="evidence" value="ECO:0007669"/>
    <property type="project" value="TreeGrafter"/>
</dbReference>
<comment type="caution">
    <text evidence="3">The sequence shown here is derived from an EMBL/GenBank/DDBJ whole genome shotgun (WGS) entry which is preliminary data.</text>
</comment>
<feature type="compositionally biased region" description="Basic residues" evidence="1">
    <location>
        <begin position="91"/>
        <end position="101"/>
    </location>
</feature>
<feature type="domain" description="WIBG Mago-binding" evidence="2">
    <location>
        <begin position="23"/>
        <end position="49"/>
    </location>
</feature>
<dbReference type="PANTHER" id="PTHR22959">
    <property type="entry name" value="PYM PROTEIN"/>
    <property type="match status" value="1"/>
</dbReference>
<dbReference type="AlphaFoldDB" id="A0A8H3FAH3"/>
<protein>
    <recommendedName>
        <fullName evidence="2">WIBG Mago-binding domain-containing protein</fullName>
    </recommendedName>
</protein>
<feature type="compositionally biased region" description="Basic and acidic residues" evidence="1">
    <location>
        <begin position="138"/>
        <end position="150"/>
    </location>
</feature>
<keyword evidence="4" id="KW-1185">Reference proteome</keyword>
<dbReference type="SUPFAM" id="SSF101931">
    <property type="entry name" value="Pym (Within the bgcn gene intron protein, WIBG), N-terminal domain"/>
    <property type="match status" value="1"/>
</dbReference>
<dbReference type="PANTHER" id="PTHR22959:SF0">
    <property type="entry name" value="PARTNER OF Y14 AND MAGO"/>
    <property type="match status" value="1"/>
</dbReference>
<feature type="compositionally biased region" description="Basic and acidic residues" evidence="1">
    <location>
        <begin position="102"/>
        <end position="111"/>
    </location>
</feature>
<dbReference type="SMART" id="SM01273">
    <property type="entry name" value="Mago-bind"/>
    <property type="match status" value="1"/>
</dbReference>
<feature type="region of interest" description="Disordered" evidence="1">
    <location>
        <begin position="1"/>
        <end position="151"/>
    </location>
</feature>
<evidence type="ECO:0000256" key="1">
    <source>
        <dbReference type="SAM" id="MobiDB-lite"/>
    </source>
</evidence>
<evidence type="ECO:0000259" key="2">
    <source>
        <dbReference type="SMART" id="SM01273"/>
    </source>
</evidence>
<dbReference type="OrthoDB" id="21625at2759"/>
<evidence type="ECO:0000313" key="4">
    <source>
        <dbReference type="Proteomes" id="UP000664169"/>
    </source>
</evidence>
<dbReference type="Pfam" id="PF09282">
    <property type="entry name" value="Mago-bind"/>
    <property type="match status" value="1"/>
</dbReference>
<dbReference type="InterPro" id="IPR039333">
    <property type="entry name" value="PYM1"/>
</dbReference>
<dbReference type="InterPro" id="IPR015362">
    <property type="entry name" value="WIBG_mago-bd"/>
</dbReference>
<dbReference type="Proteomes" id="UP000664169">
    <property type="component" value="Unassembled WGS sequence"/>
</dbReference>
<reference evidence="3" key="1">
    <citation type="submission" date="2021-03" db="EMBL/GenBank/DDBJ databases">
        <authorList>
            <person name="Tagirdzhanova G."/>
        </authorList>
    </citation>
    <scope>NUCLEOTIDE SEQUENCE</scope>
</reference>
<dbReference type="InterPro" id="IPR036348">
    <property type="entry name" value="WIBG_N_sf"/>
</dbReference>
<feature type="compositionally biased region" description="Polar residues" evidence="1">
    <location>
        <begin position="8"/>
        <end position="21"/>
    </location>
</feature>
<name>A0A8H3FAH3_9LECA</name>
<gene>
    <name evidence="3" type="ORF">GOMPHAMPRED_001529</name>
</gene>
<dbReference type="EMBL" id="CAJPDQ010000013">
    <property type="protein sequence ID" value="CAF9918478.1"/>
    <property type="molecule type" value="Genomic_DNA"/>
</dbReference>
<evidence type="ECO:0000313" key="3">
    <source>
        <dbReference type="EMBL" id="CAF9918478.1"/>
    </source>
</evidence>
<dbReference type="GO" id="GO:0035145">
    <property type="term" value="C:exon-exon junction complex"/>
    <property type="evidence" value="ECO:0007669"/>
    <property type="project" value="TreeGrafter"/>
</dbReference>